<dbReference type="InterPro" id="IPR053180">
    <property type="entry name" value="Ca-binding_acidic-repeat"/>
</dbReference>
<feature type="compositionally biased region" description="Acidic residues" evidence="5">
    <location>
        <begin position="249"/>
        <end position="258"/>
    </location>
</feature>
<dbReference type="AlphaFoldDB" id="A0A1G1YG92"/>
<dbReference type="STRING" id="1797542.A3J59_03200"/>
<organism evidence="6 7">
    <name type="scientific">Candidatus Buchananbacteria bacterium RIFCSPHIGHO2_02_FULL_56_16</name>
    <dbReference type="NCBI Taxonomy" id="1797542"/>
    <lineage>
        <taxon>Bacteria</taxon>
        <taxon>Candidatus Buchananiibacteriota</taxon>
    </lineage>
</organism>
<dbReference type="InterPro" id="IPR028974">
    <property type="entry name" value="TSP_type-3_rpt"/>
</dbReference>
<evidence type="ECO:0000256" key="1">
    <source>
        <dbReference type="ARBA" id="ARBA00004613"/>
    </source>
</evidence>
<keyword evidence="4" id="KW-0106">Calcium</keyword>
<evidence type="ECO:0000313" key="7">
    <source>
        <dbReference type="Proteomes" id="UP000177310"/>
    </source>
</evidence>
<name>A0A1G1YG92_9BACT</name>
<keyword evidence="3" id="KW-0732">Signal</keyword>
<comment type="subcellular location">
    <subcellularLocation>
        <location evidence="1">Secreted</location>
    </subcellularLocation>
</comment>
<comment type="caution">
    <text evidence="6">The sequence shown here is derived from an EMBL/GenBank/DDBJ whole genome shotgun (WGS) entry which is preliminary data.</text>
</comment>
<evidence type="ECO:0000256" key="3">
    <source>
        <dbReference type="ARBA" id="ARBA00022729"/>
    </source>
</evidence>
<dbReference type="Pfam" id="PF18884">
    <property type="entry name" value="TSP3_bac"/>
    <property type="match status" value="3"/>
</dbReference>
<sequence length="292" mass="31474">MFNMPKKTLILILSLIILLVAGAGVAYWFFTQQVAVTPEPAAEAPSPPKPSAISSGDFTTDRCAEFTDETLRQRCEEVGLAPLVFALIGEAVEQGAERCGVLIDGGDRDFCIAQVAAEQQDKDLCQTLDQGLRSGCVTQVTVATNNFSDCQHLADAQLAESCRQTIVANNASSDEFCKQLPNAEEQSQCLEIYYTREAVRAEDYGMCAKISRTGGKDRCLNALPPDSDGDGLGDYSERALLKTNPFSADTDEDGLSDYDEVKVHRTKPTVADTDGDGFSDGTEVSAGYDPLK</sequence>
<keyword evidence="2" id="KW-0964">Secreted</keyword>
<dbReference type="PANTHER" id="PTHR37467">
    <property type="entry name" value="EXPORTED CALCIUM-BINDING GLYCOPROTEIN-RELATED"/>
    <property type="match status" value="1"/>
</dbReference>
<evidence type="ECO:0000256" key="5">
    <source>
        <dbReference type="SAM" id="MobiDB-lite"/>
    </source>
</evidence>
<evidence type="ECO:0000256" key="4">
    <source>
        <dbReference type="ARBA" id="ARBA00022837"/>
    </source>
</evidence>
<dbReference type="PANTHER" id="PTHR37467:SF1">
    <property type="entry name" value="EXPORTED CALCIUM-BINDING GLYCOPROTEIN"/>
    <property type="match status" value="1"/>
</dbReference>
<evidence type="ECO:0000313" key="6">
    <source>
        <dbReference type="EMBL" id="OGY50836.1"/>
    </source>
</evidence>
<dbReference type="Gene3D" id="4.10.1080.10">
    <property type="entry name" value="TSP type-3 repeat"/>
    <property type="match status" value="1"/>
</dbReference>
<gene>
    <name evidence="6" type="ORF">A3J59_03200</name>
</gene>
<dbReference type="GO" id="GO:0005509">
    <property type="term" value="F:calcium ion binding"/>
    <property type="evidence" value="ECO:0007669"/>
    <property type="project" value="InterPro"/>
</dbReference>
<protein>
    <submittedName>
        <fullName evidence="6">Uncharacterized protein</fullName>
    </submittedName>
</protein>
<evidence type="ECO:0000256" key="2">
    <source>
        <dbReference type="ARBA" id="ARBA00022525"/>
    </source>
</evidence>
<proteinExistence type="predicted"/>
<feature type="region of interest" description="Disordered" evidence="5">
    <location>
        <begin position="39"/>
        <end position="58"/>
    </location>
</feature>
<dbReference type="InterPro" id="IPR059100">
    <property type="entry name" value="TSP3_bac"/>
</dbReference>
<dbReference type="SUPFAM" id="SSF103647">
    <property type="entry name" value="TSP type-3 repeat"/>
    <property type="match status" value="1"/>
</dbReference>
<feature type="region of interest" description="Disordered" evidence="5">
    <location>
        <begin position="243"/>
        <end position="292"/>
    </location>
</feature>
<reference evidence="6 7" key="1">
    <citation type="journal article" date="2016" name="Nat. Commun.">
        <title>Thousands of microbial genomes shed light on interconnected biogeochemical processes in an aquifer system.</title>
        <authorList>
            <person name="Anantharaman K."/>
            <person name="Brown C.T."/>
            <person name="Hug L.A."/>
            <person name="Sharon I."/>
            <person name="Castelle C.J."/>
            <person name="Probst A.J."/>
            <person name="Thomas B.C."/>
            <person name="Singh A."/>
            <person name="Wilkins M.J."/>
            <person name="Karaoz U."/>
            <person name="Brodie E.L."/>
            <person name="Williams K.H."/>
            <person name="Hubbard S.S."/>
            <person name="Banfield J.F."/>
        </authorList>
    </citation>
    <scope>NUCLEOTIDE SEQUENCE [LARGE SCALE GENOMIC DNA]</scope>
</reference>
<accession>A0A1G1YG92</accession>
<dbReference type="Proteomes" id="UP000177310">
    <property type="component" value="Unassembled WGS sequence"/>
</dbReference>
<dbReference type="EMBL" id="MHIL01000027">
    <property type="protein sequence ID" value="OGY50836.1"/>
    <property type="molecule type" value="Genomic_DNA"/>
</dbReference>